<protein>
    <submittedName>
        <fullName evidence="1">Uncharacterized protein</fullName>
    </submittedName>
</protein>
<name>A0AAW9S8J6_9BACT</name>
<dbReference type="AlphaFoldDB" id="A0AAW9S8J6"/>
<dbReference type="EMBL" id="JBDKWZ010000002">
    <property type="protein sequence ID" value="MEN7547241.1"/>
    <property type="molecule type" value="Genomic_DNA"/>
</dbReference>
<dbReference type="Proteomes" id="UP001403385">
    <property type="component" value="Unassembled WGS sequence"/>
</dbReference>
<comment type="caution">
    <text evidence="1">The sequence shown here is derived from an EMBL/GenBank/DDBJ whole genome shotgun (WGS) entry which is preliminary data.</text>
</comment>
<accession>A0AAW9S8J6</accession>
<sequence length="57" mass="6851">MSQKRAYNEADFTVYTQIKHQFEPHQEEHLVLYATNHYLDRFLAETRAYLQTSESNS</sequence>
<gene>
    <name evidence="1" type="ORF">AAG747_04935</name>
</gene>
<evidence type="ECO:0000313" key="1">
    <source>
        <dbReference type="EMBL" id="MEN7547241.1"/>
    </source>
</evidence>
<organism evidence="1 2">
    <name type="scientific">Rapidithrix thailandica</name>
    <dbReference type="NCBI Taxonomy" id="413964"/>
    <lineage>
        <taxon>Bacteria</taxon>
        <taxon>Pseudomonadati</taxon>
        <taxon>Bacteroidota</taxon>
        <taxon>Cytophagia</taxon>
        <taxon>Cytophagales</taxon>
        <taxon>Flammeovirgaceae</taxon>
        <taxon>Rapidithrix</taxon>
    </lineage>
</organism>
<keyword evidence="2" id="KW-1185">Reference proteome</keyword>
<dbReference type="RefSeq" id="WP_346820026.1">
    <property type="nucleotide sequence ID" value="NZ_JBDKWZ010000002.1"/>
</dbReference>
<evidence type="ECO:0000313" key="2">
    <source>
        <dbReference type="Proteomes" id="UP001403385"/>
    </source>
</evidence>
<reference evidence="1 2" key="1">
    <citation type="submission" date="2024-04" db="EMBL/GenBank/DDBJ databases">
        <title>Novel genus in family Flammeovirgaceae.</title>
        <authorList>
            <person name="Nguyen T.H."/>
            <person name="Vuong T.Q."/>
            <person name="Le H."/>
            <person name="Kim S.-G."/>
        </authorList>
    </citation>
    <scope>NUCLEOTIDE SEQUENCE [LARGE SCALE GENOMIC DNA]</scope>
    <source>
        <strain evidence="1 2">JCM 23209</strain>
    </source>
</reference>
<proteinExistence type="predicted"/>